<sequence>MKQTDAKPTRTAAADSAGPAQPSAARAAGMPPAARGSGAVDGLDDQAALSPGQVAGHIYAFLYNKSVGLVLILLAGLLGLMGAIFPQMPASTRADAQAAEQWLEQVRPVFGGWTGVLRGLGVFNMFTSVPFLVVMGLLAASILACTAHRLPVIWRASRHPRTRVTARFFDRARLRSHFTAPVSAEDAFEAVCADARRHRLRVIVDERGPGRNAYLDRNHWAPFGTVFAHLAFVVVMAGFVVSSLTGFRDQQFTLTVGYPKDVGHGTALSVQANSFQDTYYEDGSPKDYVADLTLLDAGRQVASQEVRVNTPLSYHGVMFHQSYFGVSAVMRVADASGAELLHDGVALEWSTSDKIFNYGHTTLPDGTVLYVVEAASGQVGTGIEPGQVRVELYEGEATTPSAEAVLDQGTPSAVGDYTLTFEREQQFTGMIVRRDPGAPIVWVGFGLLAIGVCMTMFFPHRRIWVRVTDTDDGALVQLASPDRRDFGFSAFFTDMAVRLSGRMTQHAERTDADA</sequence>
<comment type="subcellular location">
    <subcellularLocation>
        <location evidence="1">Membrane</location>
        <topology evidence="1">Multi-pass membrane protein</topology>
    </subcellularLocation>
</comment>
<evidence type="ECO:0000256" key="5">
    <source>
        <dbReference type="ARBA" id="ARBA00023136"/>
    </source>
</evidence>
<dbReference type="PANTHER" id="PTHR31566">
    <property type="entry name" value="CYTOCHROME C BIOGENESIS PROTEIN CCS1, CHLOROPLASTIC"/>
    <property type="match status" value="1"/>
</dbReference>
<dbReference type="RefSeq" id="WP_256328936.1">
    <property type="nucleotide sequence ID" value="NZ_FNHU01000001.1"/>
</dbReference>
<keyword evidence="2 7" id="KW-0812">Transmembrane</keyword>
<accession>A0A1G9RWH3</accession>
<evidence type="ECO:0000256" key="4">
    <source>
        <dbReference type="ARBA" id="ARBA00022989"/>
    </source>
</evidence>
<feature type="domain" description="ResB-like" evidence="8">
    <location>
        <begin position="412"/>
        <end position="485"/>
    </location>
</feature>
<dbReference type="GO" id="GO:0016020">
    <property type="term" value="C:membrane"/>
    <property type="evidence" value="ECO:0007669"/>
    <property type="project" value="UniProtKB-SubCell"/>
</dbReference>
<dbReference type="EMBL" id="FNHU01000001">
    <property type="protein sequence ID" value="SDM27370.1"/>
    <property type="molecule type" value="Genomic_DNA"/>
</dbReference>
<keyword evidence="3" id="KW-0201">Cytochrome c-type biogenesis</keyword>
<evidence type="ECO:0000256" key="2">
    <source>
        <dbReference type="ARBA" id="ARBA00022692"/>
    </source>
</evidence>
<evidence type="ECO:0000259" key="8">
    <source>
        <dbReference type="Pfam" id="PF05140"/>
    </source>
</evidence>
<feature type="transmembrane region" description="Helical" evidence="7">
    <location>
        <begin position="122"/>
        <end position="145"/>
    </location>
</feature>
<feature type="transmembrane region" description="Helical" evidence="7">
    <location>
        <begin position="220"/>
        <end position="241"/>
    </location>
</feature>
<keyword evidence="5 7" id="KW-0472">Membrane</keyword>
<organism evidence="9 10">
    <name type="scientific">Actinomyces ruminicola</name>
    <dbReference type="NCBI Taxonomy" id="332524"/>
    <lineage>
        <taxon>Bacteria</taxon>
        <taxon>Bacillati</taxon>
        <taxon>Actinomycetota</taxon>
        <taxon>Actinomycetes</taxon>
        <taxon>Actinomycetales</taxon>
        <taxon>Actinomycetaceae</taxon>
        <taxon>Actinomyces</taxon>
    </lineage>
</organism>
<name>A0A1G9RWH3_9ACTO</name>
<reference evidence="9 10" key="1">
    <citation type="submission" date="2016-10" db="EMBL/GenBank/DDBJ databases">
        <authorList>
            <person name="de Groot N.N."/>
        </authorList>
    </citation>
    <scope>NUCLEOTIDE SEQUENCE [LARGE SCALE GENOMIC DNA]</scope>
    <source>
        <strain evidence="9 10">KPR-7B</strain>
    </source>
</reference>
<feature type="region of interest" description="Disordered" evidence="6">
    <location>
        <begin position="1"/>
        <end position="39"/>
    </location>
</feature>
<dbReference type="InterPro" id="IPR023494">
    <property type="entry name" value="Cyt_c_bgen_Ccs1/CcsB/ResB"/>
</dbReference>
<dbReference type="Proteomes" id="UP000199671">
    <property type="component" value="Unassembled WGS sequence"/>
</dbReference>
<evidence type="ECO:0000256" key="3">
    <source>
        <dbReference type="ARBA" id="ARBA00022748"/>
    </source>
</evidence>
<feature type="domain" description="ResB-like" evidence="8">
    <location>
        <begin position="67"/>
        <end position="327"/>
    </location>
</feature>
<feature type="transmembrane region" description="Helical" evidence="7">
    <location>
        <begin position="440"/>
        <end position="458"/>
    </location>
</feature>
<feature type="transmembrane region" description="Helical" evidence="7">
    <location>
        <begin position="67"/>
        <end position="85"/>
    </location>
</feature>
<proteinExistence type="predicted"/>
<evidence type="ECO:0000256" key="1">
    <source>
        <dbReference type="ARBA" id="ARBA00004141"/>
    </source>
</evidence>
<evidence type="ECO:0000313" key="10">
    <source>
        <dbReference type="Proteomes" id="UP000199671"/>
    </source>
</evidence>
<dbReference type="PANTHER" id="PTHR31566:SF0">
    <property type="entry name" value="CYTOCHROME C BIOGENESIS PROTEIN CCS1, CHLOROPLASTIC"/>
    <property type="match status" value="1"/>
</dbReference>
<evidence type="ECO:0000256" key="7">
    <source>
        <dbReference type="SAM" id="Phobius"/>
    </source>
</evidence>
<evidence type="ECO:0000313" key="9">
    <source>
        <dbReference type="EMBL" id="SDM27370.1"/>
    </source>
</evidence>
<gene>
    <name evidence="9" type="ORF">SAMN04487766_101174</name>
</gene>
<feature type="compositionally biased region" description="Low complexity" evidence="6">
    <location>
        <begin position="16"/>
        <end position="38"/>
    </location>
</feature>
<dbReference type="AlphaFoldDB" id="A0A1G9RWH3"/>
<evidence type="ECO:0000256" key="6">
    <source>
        <dbReference type="SAM" id="MobiDB-lite"/>
    </source>
</evidence>
<protein>
    <submittedName>
        <fullName evidence="9">Cytochrome c biogenesis protein</fullName>
    </submittedName>
</protein>
<dbReference type="GO" id="GO:0017004">
    <property type="term" value="P:cytochrome complex assembly"/>
    <property type="evidence" value="ECO:0007669"/>
    <property type="project" value="UniProtKB-KW"/>
</dbReference>
<keyword evidence="4 7" id="KW-1133">Transmembrane helix</keyword>
<dbReference type="Pfam" id="PF05140">
    <property type="entry name" value="ResB"/>
    <property type="match status" value="2"/>
</dbReference>
<dbReference type="InterPro" id="IPR007816">
    <property type="entry name" value="ResB-like_domain"/>
</dbReference>